<evidence type="ECO:0000256" key="6">
    <source>
        <dbReference type="ARBA" id="ARBA00023136"/>
    </source>
</evidence>
<dbReference type="InterPro" id="IPR025857">
    <property type="entry name" value="MacB_PCD"/>
</dbReference>
<evidence type="ECO:0000256" key="3">
    <source>
        <dbReference type="ARBA" id="ARBA00022475"/>
    </source>
</evidence>
<evidence type="ECO:0000313" key="10">
    <source>
        <dbReference type="EMBL" id="BDU51098.1"/>
    </source>
</evidence>
<keyword evidence="4 7" id="KW-0812">Transmembrane</keyword>
<keyword evidence="5 7" id="KW-1133">Transmembrane helix</keyword>
<dbReference type="PANTHER" id="PTHR30489">
    <property type="entry name" value="LIPOPROTEIN-RELEASING SYSTEM TRANSMEMBRANE PROTEIN LOLE"/>
    <property type="match status" value="1"/>
</dbReference>
<dbReference type="EMBL" id="AP027059">
    <property type="protein sequence ID" value="BDU51098.1"/>
    <property type="molecule type" value="Genomic_DNA"/>
</dbReference>
<proteinExistence type="inferred from homology"/>
<protein>
    <submittedName>
        <fullName evidence="10">ABC transporter substrate-binding protein</fullName>
    </submittedName>
</protein>
<dbReference type="Proteomes" id="UP001321582">
    <property type="component" value="Chromosome"/>
</dbReference>
<dbReference type="RefSeq" id="WP_307903940.1">
    <property type="nucleotide sequence ID" value="NZ_AP027059.1"/>
</dbReference>
<evidence type="ECO:0000313" key="11">
    <source>
        <dbReference type="Proteomes" id="UP001321582"/>
    </source>
</evidence>
<feature type="transmembrane region" description="Helical" evidence="7">
    <location>
        <begin position="265"/>
        <end position="288"/>
    </location>
</feature>
<comment type="subcellular location">
    <subcellularLocation>
        <location evidence="1">Cell membrane</location>
        <topology evidence="1">Multi-pass membrane protein</topology>
    </subcellularLocation>
</comment>
<evidence type="ECO:0000259" key="8">
    <source>
        <dbReference type="Pfam" id="PF02687"/>
    </source>
</evidence>
<keyword evidence="3" id="KW-1003">Cell membrane</keyword>
<dbReference type="AlphaFoldDB" id="A0AAU9DFV1"/>
<dbReference type="Pfam" id="PF02687">
    <property type="entry name" value="FtsX"/>
    <property type="match status" value="1"/>
</dbReference>
<organism evidence="10 11">
    <name type="scientific">Haliovirga abyssi</name>
    <dbReference type="NCBI Taxonomy" id="2996794"/>
    <lineage>
        <taxon>Bacteria</taxon>
        <taxon>Fusobacteriati</taxon>
        <taxon>Fusobacteriota</taxon>
        <taxon>Fusobacteriia</taxon>
        <taxon>Fusobacteriales</taxon>
        <taxon>Haliovirgaceae</taxon>
        <taxon>Haliovirga</taxon>
    </lineage>
</organism>
<dbReference type="GO" id="GO:0044874">
    <property type="term" value="P:lipoprotein localization to outer membrane"/>
    <property type="evidence" value="ECO:0007669"/>
    <property type="project" value="TreeGrafter"/>
</dbReference>
<evidence type="ECO:0000256" key="4">
    <source>
        <dbReference type="ARBA" id="ARBA00022692"/>
    </source>
</evidence>
<feature type="transmembrane region" description="Helical" evidence="7">
    <location>
        <begin position="370"/>
        <end position="393"/>
    </location>
</feature>
<dbReference type="KEGG" id="haby:HLVA_16670"/>
<dbReference type="InterPro" id="IPR051447">
    <property type="entry name" value="Lipoprotein-release_system"/>
</dbReference>
<dbReference type="PANTHER" id="PTHR30489:SF0">
    <property type="entry name" value="LIPOPROTEIN-RELEASING SYSTEM TRANSMEMBRANE PROTEIN LOLE"/>
    <property type="match status" value="1"/>
</dbReference>
<name>A0AAU9DFV1_9FUSO</name>
<evidence type="ECO:0000256" key="7">
    <source>
        <dbReference type="SAM" id="Phobius"/>
    </source>
</evidence>
<dbReference type="InterPro" id="IPR003838">
    <property type="entry name" value="ABC3_permease_C"/>
</dbReference>
<feature type="domain" description="MacB-like periplasmic core" evidence="9">
    <location>
        <begin position="16"/>
        <end position="210"/>
    </location>
</feature>
<gene>
    <name evidence="10" type="ORF">HLVA_16670</name>
</gene>
<evidence type="ECO:0000256" key="5">
    <source>
        <dbReference type="ARBA" id="ARBA00022989"/>
    </source>
</evidence>
<feature type="transmembrane region" description="Helical" evidence="7">
    <location>
        <begin position="308"/>
        <end position="337"/>
    </location>
</feature>
<evidence type="ECO:0000256" key="1">
    <source>
        <dbReference type="ARBA" id="ARBA00004651"/>
    </source>
</evidence>
<feature type="domain" description="ABC3 transporter permease C-terminal" evidence="8">
    <location>
        <begin position="266"/>
        <end position="388"/>
    </location>
</feature>
<dbReference type="GO" id="GO:0098797">
    <property type="term" value="C:plasma membrane protein complex"/>
    <property type="evidence" value="ECO:0007669"/>
    <property type="project" value="TreeGrafter"/>
</dbReference>
<reference evidence="10 11" key="1">
    <citation type="submission" date="2022-11" db="EMBL/GenBank/DDBJ databases">
        <title>Haliovirga abyssi gen. nov., sp. nov., a mesophilic fermentative bacterium isolated from the Iheya North hydrothermal field and the proposal of Haliovirgaceae fam. nov.</title>
        <authorList>
            <person name="Miyazaki U."/>
            <person name="Tame A."/>
            <person name="Miyazaki J."/>
            <person name="Takai K."/>
            <person name="Sawayama S."/>
            <person name="Kitajima M."/>
            <person name="Okamoto A."/>
            <person name="Nakagawa S."/>
        </authorList>
    </citation>
    <scope>NUCLEOTIDE SEQUENCE [LARGE SCALE GENOMIC DNA]</scope>
    <source>
        <strain evidence="10 11">IC12</strain>
    </source>
</reference>
<dbReference type="Pfam" id="PF12704">
    <property type="entry name" value="MacB_PCD"/>
    <property type="match status" value="1"/>
</dbReference>
<comment type="similarity">
    <text evidence="2">Belongs to the ABC-4 integral membrane protein family. LolC/E subfamily.</text>
</comment>
<accession>A0AAU9DFV1</accession>
<evidence type="ECO:0000259" key="9">
    <source>
        <dbReference type="Pfam" id="PF12704"/>
    </source>
</evidence>
<feature type="transmembrane region" description="Helical" evidence="7">
    <location>
        <begin position="16"/>
        <end position="37"/>
    </location>
</feature>
<evidence type="ECO:0000256" key="2">
    <source>
        <dbReference type="ARBA" id="ARBA00005236"/>
    </source>
</evidence>
<keyword evidence="11" id="KW-1185">Reference proteome</keyword>
<keyword evidence="6 7" id="KW-0472">Membrane</keyword>
<sequence>MFKIAFRNIFRNKKRSLLTAMSVVVGVAGIIVGLSWIDGTVNMMEEAGRRVTGDIRITSKDFDIKEKSLDVEASIEYRNIDKVMKNIKGIENSVPRIKFGGAMFFGDENIAGLGYGIEKKDYNIIGFDKFIYKGRFLDYSNENEIIIGKTIKDKLNLKIGDEVTLLTNTINKEMSALNYKVVGFYKMDNSKLNRSYYIRLKDAEYLLDMDGLATEYVIYLKNKKDILKKKLELKNKIVNKNLEIKGWNEIGFNRYTAGVFPIVKYVLALALAILSGVGIANTMLMVVFERKKEIGVLKALGMYRYKIFNMFVLEGVILTSIGAVLGIMLGGGISYYFSIKGIHLGNVVDRLSSDINVKSTIYMKPTLGTIYFAIVLSLIISVLATTIVTLYEVRKAPVENLR</sequence>